<protein>
    <submittedName>
        <fullName evidence="1">Uncharacterized protein</fullName>
    </submittedName>
</protein>
<dbReference type="EMBL" id="BNCP01000006">
    <property type="protein sequence ID" value="GIL74558.1"/>
    <property type="molecule type" value="Genomic_DNA"/>
</dbReference>
<organism evidence="1 2">
    <name type="scientific">Volvox reticuliferus</name>
    <dbReference type="NCBI Taxonomy" id="1737510"/>
    <lineage>
        <taxon>Eukaryota</taxon>
        <taxon>Viridiplantae</taxon>
        <taxon>Chlorophyta</taxon>
        <taxon>core chlorophytes</taxon>
        <taxon>Chlorophyceae</taxon>
        <taxon>CS clade</taxon>
        <taxon>Chlamydomonadales</taxon>
        <taxon>Volvocaceae</taxon>
        <taxon>Volvox</taxon>
    </lineage>
</organism>
<dbReference type="InterPro" id="IPR009836">
    <property type="entry name" value="GRDP-like"/>
</dbReference>
<dbReference type="PANTHER" id="PTHR34365">
    <property type="entry name" value="ENOLASE (DUF1399)"/>
    <property type="match status" value="1"/>
</dbReference>
<keyword evidence="2" id="KW-1185">Reference proteome</keyword>
<evidence type="ECO:0000313" key="2">
    <source>
        <dbReference type="Proteomes" id="UP000747110"/>
    </source>
</evidence>
<dbReference type="PANTHER" id="PTHR34365:SF7">
    <property type="entry name" value="GLYCINE-RICH DOMAIN-CONTAINING PROTEIN 1"/>
    <property type="match status" value="1"/>
</dbReference>
<accession>A0A8J4C9Z2</accession>
<reference evidence="1" key="1">
    <citation type="journal article" date="2021" name="Proc. Natl. Acad. Sci. U.S.A.">
        <title>Three genomes in the algal genus Volvox reveal the fate of a haploid sex-determining region after a transition to homothallism.</title>
        <authorList>
            <person name="Yamamoto K."/>
            <person name="Hamaji T."/>
            <person name="Kawai-Toyooka H."/>
            <person name="Matsuzaki R."/>
            <person name="Takahashi F."/>
            <person name="Nishimura Y."/>
            <person name="Kawachi M."/>
            <person name="Noguchi H."/>
            <person name="Minakuchi Y."/>
            <person name="Umen J.G."/>
            <person name="Toyoda A."/>
            <person name="Nozaki H."/>
        </authorList>
    </citation>
    <scope>NUCLEOTIDE SEQUENCE</scope>
    <source>
        <strain evidence="1">NIES-3786</strain>
    </source>
</reference>
<gene>
    <name evidence="1" type="ORF">Vretifemale_4457</name>
</gene>
<dbReference type="Pfam" id="PF07173">
    <property type="entry name" value="GRDP-like"/>
    <property type="match status" value="1"/>
</dbReference>
<proteinExistence type="predicted"/>
<dbReference type="AlphaFoldDB" id="A0A8J4C9Z2"/>
<dbReference type="Proteomes" id="UP000747110">
    <property type="component" value="Unassembled WGS sequence"/>
</dbReference>
<name>A0A8J4C9Z2_9CHLO</name>
<evidence type="ECO:0000313" key="1">
    <source>
        <dbReference type="EMBL" id="GIL74558.1"/>
    </source>
</evidence>
<comment type="caution">
    <text evidence="1">The sequence shown here is derived from an EMBL/GenBank/DDBJ whole genome shotgun (WGS) entry which is preliminary data.</text>
</comment>
<sequence>MRNNYDPSLSSPPLDIAFAWFVHRQDPVAYHQDRKVDALDPIHPDAKYAFRFGLRPDNIPDSEVLSRAWESVAPPGQVPWPPPPPGSQQQLSLFAEPTVFAARVAATMGRFSRMLRTWLRPHFLDELFLDRALARYLCFLQLHQDHPEATLVPTADIALMWHTHLGLSREYAETCKVMFGTSTQGEVNLWRPDYLDVTDQGKLVALYVETARLYRNKYDKAYDNPETVWVADTVPYLLAAPGSPLAYALRVFDDNPDQQANEQKAIAAAVCKDAGIPEPQPGEPVVRSGAHALYLTWLAAWRTRSAYFLAKMRFCFPCLRRHNKAICEDTLG</sequence>